<name>A0A2H0YKX5_9BACT</name>
<keyword evidence="2" id="KW-0472">Membrane</keyword>
<keyword evidence="2" id="KW-0812">Transmembrane</keyword>
<comment type="caution">
    <text evidence="3">The sequence shown here is derived from an EMBL/GenBank/DDBJ whole genome shotgun (WGS) entry which is preliminary data.</text>
</comment>
<sequence length="169" mass="19100">MKRGFTLFEMVIYIAVLSTVILVVSSFFLWIVRSSAKAKAMREVSDNARRVIEILTLEIKEAENVYDPTSVFSTSSGQLSLETIKELPAGELQTYIDFFLCEKRLCLKKEGQNPIALTSDNVEVNNLEFNQVATTSIRIYLNIDYKNPNDRPELQSSANTTSTVSLRAY</sequence>
<evidence type="ECO:0008006" key="5">
    <source>
        <dbReference type="Google" id="ProtNLM"/>
    </source>
</evidence>
<evidence type="ECO:0000313" key="4">
    <source>
        <dbReference type="Proteomes" id="UP000230088"/>
    </source>
</evidence>
<protein>
    <recommendedName>
        <fullName evidence="5">Type II secretion system protein</fullName>
    </recommendedName>
</protein>
<feature type="region of interest" description="Disordered" evidence="1">
    <location>
        <begin position="150"/>
        <end position="169"/>
    </location>
</feature>
<organism evidence="3 4">
    <name type="scientific">Candidatus Nealsonbacteria bacterium CG08_land_8_20_14_0_20_38_20</name>
    <dbReference type="NCBI Taxonomy" id="1974705"/>
    <lineage>
        <taxon>Bacteria</taxon>
        <taxon>Candidatus Nealsoniibacteriota</taxon>
    </lineage>
</organism>
<dbReference type="Pfam" id="PF07963">
    <property type="entry name" value="N_methyl"/>
    <property type="match status" value="1"/>
</dbReference>
<proteinExistence type="predicted"/>
<evidence type="ECO:0000256" key="1">
    <source>
        <dbReference type="SAM" id="MobiDB-lite"/>
    </source>
</evidence>
<dbReference type="Proteomes" id="UP000230088">
    <property type="component" value="Unassembled WGS sequence"/>
</dbReference>
<accession>A0A2H0YKX5</accession>
<dbReference type="AlphaFoldDB" id="A0A2H0YKX5"/>
<evidence type="ECO:0000313" key="3">
    <source>
        <dbReference type="EMBL" id="PIS39154.1"/>
    </source>
</evidence>
<dbReference type="EMBL" id="PEYD01000067">
    <property type="protein sequence ID" value="PIS39154.1"/>
    <property type="molecule type" value="Genomic_DNA"/>
</dbReference>
<feature type="transmembrane region" description="Helical" evidence="2">
    <location>
        <begin position="12"/>
        <end position="32"/>
    </location>
</feature>
<feature type="compositionally biased region" description="Polar residues" evidence="1">
    <location>
        <begin position="154"/>
        <end position="169"/>
    </location>
</feature>
<gene>
    <name evidence="3" type="ORF">COT33_03455</name>
</gene>
<keyword evidence="2" id="KW-1133">Transmembrane helix</keyword>
<evidence type="ECO:0000256" key="2">
    <source>
        <dbReference type="SAM" id="Phobius"/>
    </source>
</evidence>
<reference evidence="4" key="1">
    <citation type="submission" date="2017-09" db="EMBL/GenBank/DDBJ databases">
        <title>Depth-based differentiation of microbial function through sediment-hosted aquifers and enrichment of novel symbionts in the deep terrestrial subsurface.</title>
        <authorList>
            <person name="Probst A.J."/>
            <person name="Ladd B."/>
            <person name="Jarett J.K."/>
            <person name="Geller-Mcgrath D.E."/>
            <person name="Sieber C.M.K."/>
            <person name="Emerson J.B."/>
            <person name="Anantharaman K."/>
            <person name="Thomas B.C."/>
            <person name="Malmstrom R."/>
            <person name="Stieglmeier M."/>
            <person name="Klingl A."/>
            <person name="Woyke T."/>
            <person name="Ryan C.M."/>
            <person name="Banfield J.F."/>
        </authorList>
    </citation>
    <scope>NUCLEOTIDE SEQUENCE [LARGE SCALE GENOMIC DNA]</scope>
</reference>
<dbReference type="InterPro" id="IPR012902">
    <property type="entry name" value="N_methyl_site"/>
</dbReference>